<dbReference type="GO" id="GO:0003676">
    <property type="term" value="F:nucleic acid binding"/>
    <property type="evidence" value="ECO:0007669"/>
    <property type="project" value="InterPro"/>
</dbReference>
<evidence type="ECO:0000313" key="5">
    <source>
        <dbReference type="EMBL" id="CAD7411683.1"/>
    </source>
</evidence>
<dbReference type="InterPro" id="IPR011545">
    <property type="entry name" value="DEAD/DEAH_box_helicase_dom"/>
</dbReference>
<dbReference type="SMART" id="SM00487">
    <property type="entry name" value="DEXDc"/>
    <property type="match status" value="1"/>
</dbReference>
<dbReference type="Pfam" id="PF00270">
    <property type="entry name" value="DEAD"/>
    <property type="match status" value="1"/>
</dbReference>
<feature type="domain" description="Helicase ATP-binding" evidence="4">
    <location>
        <begin position="165"/>
        <end position="280"/>
    </location>
</feature>
<dbReference type="Gene3D" id="3.40.50.300">
    <property type="entry name" value="P-loop containing nucleotide triphosphate hydrolases"/>
    <property type="match status" value="1"/>
</dbReference>
<dbReference type="GO" id="GO:0004386">
    <property type="term" value="F:helicase activity"/>
    <property type="evidence" value="ECO:0007669"/>
    <property type="project" value="UniProtKB-KW"/>
</dbReference>
<dbReference type="GO" id="GO:0005524">
    <property type="term" value="F:ATP binding"/>
    <property type="evidence" value="ECO:0007669"/>
    <property type="project" value="InterPro"/>
</dbReference>
<dbReference type="AlphaFoldDB" id="A0A7R9DDC0"/>
<dbReference type="InterPro" id="IPR027417">
    <property type="entry name" value="P-loop_NTPase"/>
</dbReference>
<dbReference type="GO" id="GO:0010468">
    <property type="term" value="P:regulation of gene expression"/>
    <property type="evidence" value="ECO:0007669"/>
    <property type="project" value="UniProtKB-ARBA"/>
</dbReference>
<name>A0A7R9DDC0_TIMCR</name>
<dbReference type="PROSITE" id="PS51192">
    <property type="entry name" value="HELICASE_ATP_BIND_1"/>
    <property type="match status" value="1"/>
</dbReference>
<dbReference type="SUPFAM" id="SSF52540">
    <property type="entry name" value="P-loop containing nucleoside triphosphate hydrolases"/>
    <property type="match status" value="1"/>
</dbReference>
<evidence type="ECO:0000256" key="3">
    <source>
        <dbReference type="SAM" id="MobiDB-lite"/>
    </source>
</evidence>
<dbReference type="InterPro" id="IPR014001">
    <property type="entry name" value="Helicase_ATP-bd"/>
</dbReference>
<keyword evidence="2" id="KW-0067">ATP-binding</keyword>
<evidence type="ECO:0000256" key="2">
    <source>
        <dbReference type="ARBA" id="ARBA00022806"/>
    </source>
</evidence>
<protein>
    <recommendedName>
        <fullName evidence="4">Helicase ATP-binding domain-containing protein</fullName>
    </recommendedName>
</protein>
<keyword evidence="1" id="KW-0378">Hydrolase</keyword>
<evidence type="ECO:0000259" key="4">
    <source>
        <dbReference type="PROSITE" id="PS51192"/>
    </source>
</evidence>
<gene>
    <name evidence="5" type="ORF">TCEB3V08_LOCUS11041</name>
</gene>
<dbReference type="PANTHER" id="PTHR47958">
    <property type="entry name" value="ATP-DEPENDENT RNA HELICASE DBP3"/>
    <property type="match status" value="1"/>
</dbReference>
<evidence type="ECO:0000256" key="1">
    <source>
        <dbReference type="ARBA" id="ARBA00022801"/>
    </source>
</evidence>
<reference evidence="5" key="1">
    <citation type="submission" date="2020-11" db="EMBL/GenBank/DDBJ databases">
        <authorList>
            <person name="Tran Van P."/>
        </authorList>
    </citation>
    <scope>NUCLEOTIDE SEQUENCE</scope>
</reference>
<dbReference type="EMBL" id="OC322368">
    <property type="protein sequence ID" value="CAD7411683.1"/>
    <property type="molecule type" value="Genomic_DNA"/>
</dbReference>
<dbReference type="GO" id="GO:0016787">
    <property type="term" value="F:hydrolase activity"/>
    <property type="evidence" value="ECO:0007669"/>
    <property type="project" value="UniProtKB-KW"/>
</dbReference>
<sequence length="346" mass="38322">MTVEVTLTGSKDCRQTAKQLIEELTDDSAPRSYGGNSYGGNSYGGNSYSAEEPQEEKPRYIDFAEANRAYEKAQKERWAQLPPLKKNFYVEDPGVAAMLPEEVANFRKVNNNITASYALGQSPENSPIPNPVQTFEQCFSEYPEILTQIYNQSFTKPSPIQSQAWPILLKGLDLIGVAQTGTGKTLAFLLPGLIHTDLQPIPRSQRGGPNVLVLAPTRELALQIEKEVKKYNYRDIKSVCIYGGGSRRDQVNIVKQGVEIIIATPGRLNDLVQAGANSLRASVTSTNIIHRRFRMRLAARVDRRSLVCPFTWKKGMGDSPNTALSEPQTLAQLNVDFVVEFISGVL</sequence>
<accession>A0A7R9DDC0</accession>
<proteinExistence type="predicted"/>
<keyword evidence="2" id="KW-0347">Helicase</keyword>
<organism evidence="5">
    <name type="scientific">Timema cristinae</name>
    <name type="common">Walking stick</name>
    <dbReference type="NCBI Taxonomy" id="61476"/>
    <lineage>
        <taxon>Eukaryota</taxon>
        <taxon>Metazoa</taxon>
        <taxon>Ecdysozoa</taxon>
        <taxon>Arthropoda</taxon>
        <taxon>Hexapoda</taxon>
        <taxon>Insecta</taxon>
        <taxon>Pterygota</taxon>
        <taxon>Neoptera</taxon>
        <taxon>Polyneoptera</taxon>
        <taxon>Phasmatodea</taxon>
        <taxon>Timematodea</taxon>
        <taxon>Timematoidea</taxon>
        <taxon>Timematidae</taxon>
        <taxon>Timema</taxon>
    </lineage>
</organism>
<keyword evidence="2" id="KW-0547">Nucleotide-binding</keyword>
<feature type="region of interest" description="Disordered" evidence="3">
    <location>
        <begin position="1"/>
        <end position="55"/>
    </location>
</feature>